<keyword evidence="1" id="KW-0175">Coiled coil</keyword>
<protein>
    <recommendedName>
        <fullName evidence="5">MotA/TolQ/ExbB proton channel domain-containing protein</fullName>
    </recommendedName>
</protein>
<dbReference type="AlphaFoldDB" id="A0A6L9MQG2"/>
<keyword evidence="2" id="KW-0472">Membrane</keyword>
<dbReference type="Proteomes" id="UP000478837">
    <property type="component" value="Unassembled WGS sequence"/>
</dbReference>
<dbReference type="RefSeq" id="WP_163109800.1">
    <property type="nucleotide sequence ID" value="NZ_JAAAWP010000001.1"/>
</dbReference>
<evidence type="ECO:0000256" key="2">
    <source>
        <dbReference type="SAM" id="Phobius"/>
    </source>
</evidence>
<sequence>MGNLIQSLQIDLITFLLLVGIFGLFFVGLSGQIIGYRRDKKELGELFTMAKQLTKEEVVSLSKFSGIAADWLKQHLMLTLSSEDVVAEKRDGRFLIKSNISQAFIRTPGFHGKSLPALLTSIGVAGTFLGITLGLSEFNFSGVEQGTASLLQSASQLLEGMKTAFYTSLAGLAGSAIIMLVMQFFHIRLNSKTSKVNRLLSQCLAEASSVEFLQKIAEREQDQQMLDAQLQSTRAMEAVGNQFGELLTTFKGLGDNLNGEYIASQISDSVDNTMKNSVVPILSEFKDEIQTLRQIKQDNHKELLSQIINAIKEELIEPVTQELNKTTEAVNASNEVTEKLNTNVGKVLTNMSTTVETINKFNQDTMQKLQDFAQSLASVLDGFKDDTKSAMNDITQKVHDVLKLSEEGMASQRSAFEQSASNAADAFSGMREQLEAALDNRAEKEKQLFFSMEERIENLLKQTSQSFEEQNETLKTTGSEASALMTSAREEFSEGMASQREAFEQSAEKASQAFKGMGEQLEEALVSRAATEKELFDATEKRIENLLEQTNQSFKEQNDVLRTTGEQASSLMHTARHELEQGLGDIDSKITNMSHTIQTELEAFRIEYQKNLTTFFEDQSNLLEDSLNKQTTGLVDAVNRFKQVFEEEYQTRHNLLQELTQQHENLQSSAKTIENLAQAIGLSKTATLSELQDIANTMGRHIGALKKDYEQASRVFREVTEGLPKAMEKYFTQANQSTEQFFNTFDEAAANIHNRLAQAADYLVSAKISEMETKQTEAV</sequence>
<comment type="caution">
    <text evidence="3">The sequence shown here is derived from an EMBL/GenBank/DDBJ whole genome shotgun (WGS) entry which is preliminary data.</text>
</comment>
<organism evidence="3 4">
    <name type="scientific">Alteromonas hispanica</name>
    <dbReference type="NCBI Taxonomy" id="315421"/>
    <lineage>
        <taxon>Bacteria</taxon>
        <taxon>Pseudomonadati</taxon>
        <taxon>Pseudomonadota</taxon>
        <taxon>Gammaproteobacteria</taxon>
        <taxon>Alteromonadales</taxon>
        <taxon>Alteromonadaceae</taxon>
        <taxon>Alteromonas/Salinimonas group</taxon>
        <taxon>Alteromonas</taxon>
    </lineage>
</organism>
<feature type="coiled-coil region" evidence="1">
    <location>
        <begin position="427"/>
        <end position="462"/>
    </location>
</feature>
<feature type="transmembrane region" description="Helical" evidence="2">
    <location>
        <begin position="115"/>
        <end position="135"/>
    </location>
</feature>
<evidence type="ECO:0000313" key="4">
    <source>
        <dbReference type="Proteomes" id="UP000478837"/>
    </source>
</evidence>
<accession>A0A6L9MQG2</accession>
<keyword evidence="4" id="KW-1185">Reference proteome</keyword>
<evidence type="ECO:0008006" key="5">
    <source>
        <dbReference type="Google" id="ProtNLM"/>
    </source>
</evidence>
<gene>
    <name evidence="3" type="ORF">GTW09_02545</name>
</gene>
<proteinExistence type="predicted"/>
<feature type="transmembrane region" description="Helical" evidence="2">
    <location>
        <begin position="12"/>
        <end position="34"/>
    </location>
</feature>
<feature type="transmembrane region" description="Helical" evidence="2">
    <location>
        <begin position="164"/>
        <end position="185"/>
    </location>
</feature>
<dbReference type="Gene3D" id="1.20.120.20">
    <property type="entry name" value="Apolipoprotein"/>
    <property type="match status" value="1"/>
</dbReference>
<name>A0A6L9MQG2_9ALTE</name>
<keyword evidence="2" id="KW-0812">Transmembrane</keyword>
<evidence type="ECO:0000313" key="3">
    <source>
        <dbReference type="EMBL" id="NDW20406.1"/>
    </source>
</evidence>
<evidence type="ECO:0000256" key="1">
    <source>
        <dbReference type="SAM" id="Coils"/>
    </source>
</evidence>
<keyword evidence="2" id="KW-1133">Transmembrane helix</keyword>
<dbReference type="EMBL" id="JAAAWP010000001">
    <property type="protein sequence ID" value="NDW20406.1"/>
    <property type="molecule type" value="Genomic_DNA"/>
</dbReference>
<reference evidence="3 4" key="1">
    <citation type="submission" date="2020-01" db="EMBL/GenBank/DDBJ databases">
        <title>Genomes of bacteria type strains.</title>
        <authorList>
            <person name="Chen J."/>
            <person name="Zhu S."/>
            <person name="Yang J."/>
        </authorList>
    </citation>
    <scope>NUCLEOTIDE SEQUENCE [LARGE SCALE GENOMIC DNA]</scope>
    <source>
        <strain evidence="3 4">LMG 22958</strain>
    </source>
</reference>